<dbReference type="Proteomes" id="UP000799118">
    <property type="component" value="Unassembled WGS sequence"/>
</dbReference>
<proteinExistence type="predicted"/>
<dbReference type="AlphaFoldDB" id="A0A6A4GKC4"/>
<evidence type="ECO:0000313" key="2">
    <source>
        <dbReference type="Proteomes" id="UP000799118"/>
    </source>
</evidence>
<evidence type="ECO:0000313" key="1">
    <source>
        <dbReference type="EMBL" id="KAE9385735.1"/>
    </source>
</evidence>
<accession>A0A6A4GKC4</accession>
<gene>
    <name evidence="1" type="ORF">BT96DRAFT_949629</name>
</gene>
<reference evidence="1" key="1">
    <citation type="journal article" date="2019" name="Environ. Microbiol.">
        <title>Fungal ecological strategies reflected in gene transcription - a case study of two litter decomposers.</title>
        <authorList>
            <person name="Barbi F."/>
            <person name="Kohler A."/>
            <person name="Barry K."/>
            <person name="Baskaran P."/>
            <person name="Daum C."/>
            <person name="Fauchery L."/>
            <person name="Ihrmark K."/>
            <person name="Kuo A."/>
            <person name="LaButti K."/>
            <person name="Lipzen A."/>
            <person name="Morin E."/>
            <person name="Grigoriev I.V."/>
            <person name="Henrissat B."/>
            <person name="Lindahl B."/>
            <person name="Martin F."/>
        </authorList>
    </citation>
    <scope>NUCLEOTIDE SEQUENCE</scope>
    <source>
        <strain evidence="1">JB14</strain>
    </source>
</reference>
<dbReference type="EMBL" id="ML769950">
    <property type="protein sequence ID" value="KAE9385735.1"/>
    <property type="molecule type" value="Genomic_DNA"/>
</dbReference>
<protein>
    <submittedName>
        <fullName evidence="1">Uncharacterized protein</fullName>
    </submittedName>
</protein>
<organism evidence="1 2">
    <name type="scientific">Gymnopus androsaceus JB14</name>
    <dbReference type="NCBI Taxonomy" id="1447944"/>
    <lineage>
        <taxon>Eukaryota</taxon>
        <taxon>Fungi</taxon>
        <taxon>Dikarya</taxon>
        <taxon>Basidiomycota</taxon>
        <taxon>Agaricomycotina</taxon>
        <taxon>Agaricomycetes</taxon>
        <taxon>Agaricomycetidae</taxon>
        <taxon>Agaricales</taxon>
        <taxon>Marasmiineae</taxon>
        <taxon>Omphalotaceae</taxon>
        <taxon>Gymnopus</taxon>
    </lineage>
</organism>
<keyword evidence="2" id="KW-1185">Reference proteome</keyword>
<sequence length="318" mass="35896">MNTSGRDNHFGGVKVFIMSLFMTDSDVSPKLPHTLPVLPRLHVALLNEAGTDQLFLSYFRYMVHPLRTQTNDLVGWYIQTAYVHIFISAEADEDSISDREDSSKEMELNISELDAGASWDAAFAANPGSKQEFIDGLQLGHELDKILAHYTQSHLQVDGPTSNMSPSYMMDKEEEENRRYEWNRFCSWVNVVTGQTAELFQYASTFANLPLQKGQEAKIVEQICQDIKNSKVNQDILQNACLAALPRGVYIQAHSMLLGNHILTSYLCMIDGFIYPNTPCTIHSGWNHESLYPATHYKVPFIADSTTLQFPKHQLVVG</sequence>
<dbReference type="OrthoDB" id="3083377at2759"/>
<name>A0A6A4GKC4_9AGAR</name>